<protein>
    <submittedName>
        <fullName evidence="2">Uncharacterized protein</fullName>
    </submittedName>
</protein>
<dbReference type="AlphaFoldDB" id="A0AA36G3B0"/>
<reference evidence="2" key="1">
    <citation type="submission" date="2023-06" db="EMBL/GenBank/DDBJ databases">
        <authorList>
            <person name="Delattre M."/>
        </authorList>
    </citation>
    <scope>NUCLEOTIDE SEQUENCE</scope>
    <source>
        <strain evidence="2">AF72</strain>
    </source>
</reference>
<evidence type="ECO:0000313" key="2">
    <source>
        <dbReference type="EMBL" id="CAJ0576691.1"/>
    </source>
</evidence>
<comment type="caution">
    <text evidence="2">The sequence shown here is derived from an EMBL/GenBank/DDBJ whole genome shotgun (WGS) entry which is preliminary data.</text>
</comment>
<sequence>MQKAIRLVVLLGFASQVMAQTCPTLPDPSLTVGTGTAPAACATDETCYQDAGAVDTCYLNWITTTTTARTPSQDCVRAFWPMTPASIIAEESTGACPENTHCEEGRTTAGQHGRFCIADGYVDPNRLTVPWYFV</sequence>
<proteinExistence type="predicted"/>
<organism evidence="2 3">
    <name type="scientific">Mesorhabditis spiculigera</name>
    <dbReference type="NCBI Taxonomy" id="96644"/>
    <lineage>
        <taxon>Eukaryota</taxon>
        <taxon>Metazoa</taxon>
        <taxon>Ecdysozoa</taxon>
        <taxon>Nematoda</taxon>
        <taxon>Chromadorea</taxon>
        <taxon>Rhabditida</taxon>
        <taxon>Rhabditina</taxon>
        <taxon>Rhabditomorpha</taxon>
        <taxon>Rhabditoidea</taxon>
        <taxon>Rhabditidae</taxon>
        <taxon>Mesorhabditinae</taxon>
        <taxon>Mesorhabditis</taxon>
    </lineage>
</organism>
<keyword evidence="3" id="KW-1185">Reference proteome</keyword>
<name>A0AA36G3B0_9BILA</name>
<keyword evidence="1" id="KW-0732">Signal</keyword>
<dbReference type="EMBL" id="CATQJA010002645">
    <property type="protein sequence ID" value="CAJ0576691.1"/>
    <property type="molecule type" value="Genomic_DNA"/>
</dbReference>
<feature type="non-terminal residue" evidence="2">
    <location>
        <position position="134"/>
    </location>
</feature>
<evidence type="ECO:0000313" key="3">
    <source>
        <dbReference type="Proteomes" id="UP001177023"/>
    </source>
</evidence>
<feature type="chain" id="PRO_5041293089" evidence="1">
    <location>
        <begin position="20"/>
        <end position="134"/>
    </location>
</feature>
<accession>A0AA36G3B0</accession>
<gene>
    <name evidence="2" type="ORF">MSPICULIGERA_LOCUS14979</name>
</gene>
<dbReference type="Proteomes" id="UP001177023">
    <property type="component" value="Unassembled WGS sequence"/>
</dbReference>
<evidence type="ECO:0000256" key="1">
    <source>
        <dbReference type="SAM" id="SignalP"/>
    </source>
</evidence>
<feature type="signal peptide" evidence="1">
    <location>
        <begin position="1"/>
        <end position="19"/>
    </location>
</feature>